<evidence type="ECO:0000256" key="6">
    <source>
        <dbReference type="ARBA" id="ARBA00023136"/>
    </source>
</evidence>
<keyword evidence="1" id="KW-0813">Transport</keyword>
<dbReference type="PROSITE" id="PS50929">
    <property type="entry name" value="ABC_TM1F"/>
    <property type="match status" value="1"/>
</dbReference>
<feature type="compositionally biased region" description="Acidic residues" evidence="7">
    <location>
        <begin position="222"/>
        <end position="235"/>
    </location>
</feature>
<dbReference type="InterPro" id="IPR011527">
    <property type="entry name" value="ABC1_TM_dom"/>
</dbReference>
<evidence type="ECO:0000259" key="9">
    <source>
        <dbReference type="PROSITE" id="PS50929"/>
    </source>
</evidence>
<dbReference type="PANTHER" id="PTHR24223">
    <property type="entry name" value="ATP-BINDING CASSETTE SUB-FAMILY C"/>
    <property type="match status" value="1"/>
</dbReference>
<sequence length="287" mass="30956">MEPSSEVSISTAREDELVLLRKVGIVTAAMSACMQAIPLLCTLAVFGIYIIQGHELTPTVAFQGISLFTILQFPIYAVPRVVASFIEAKNAAERIGSFLSLPERQSCTVNTYTGCCGDRDTGREREIEDTVACVPGVCQESQTPSISADTCTLSWYRESEAVSVSTSNKVLSKELMRRQKQKEREQARALAKLKERERKKRGREKRQGPSVRITSEAVSESEVAENVEGEGEGEGEDAHADVPFSLSIPQFRVEGSGIMAVIGPVGSGKSSFLAALSGDMSAVGQDG</sequence>
<evidence type="ECO:0000256" key="1">
    <source>
        <dbReference type="ARBA" id="ARBA00022448"/>
    </source>
</evidence>
<proteinExistence type="predicted"/>
<protein>
    <recommendedName>
        <fullName evidence="9">ABC transmembrane type-1 domain-containing protein</fullName>
    </recommendedName>
</protein>
<evidence type="ECO:0000256" key="4">
    <source>
        <dbReference type="ARBA" id="ARBA00022840"/>
    </source>
</evidence>
<evidence type="ECO:0000256" key="2">
    <source>
        <dbReference type="ARBA" id="ARBA00022692"/>
    </source>
</evidence>
<dbReference type="GO" id="GO:0016020">
    <property type="term" value="C:membrane"/>
    <property type="evidence" value="ECO:0007669"/>
    <property type="project" value="InterPro"/>
</dbReference>
<keyword evidence="2 8" id="KW-0812">Transmembrane</keyword>
<gene>
    <name evidence="10" type="ORF">KIPB_010307</name>
</gene>
<dbReference type="InterPro" id="IPR050173">
    <property type="entry name" value="ABC_transporter_C-like"/>
</dbReference>
<dbReference type="GO" id="GO:0140359">
    <property type="term" value="F:ABC-type transporter activity"/>
    <property type="evidence" value="ECO:0007669"/>
    <property type="project" value="InterPro"/>
</dbReference>
<name>A0A9K3D475_9EUKA</name>
<feature type="domain" description="ABC transmembrane type-1" evidence="9">
    <location>
        <begin position="1"/>
        <end position="87"/>
    </location>
</feature>
<evidence type="ECO:0000256" key="5">
    <source>
        <dbReference type="ARBA" id="ARBA00022989"/>
    </source>
</evidence>
<dbReference type="Proteomes" id="UP000265618">
    <property type="component" value="Unassembled WGS sequence"/>
</dbReference>
<comment type="caution">
    <text evidence="10">The sequence shown here is derived from an EMBL/GenBank/DDBJ whole genome shotgun (WGS) entry which is preliminary data.</text>
</comment>
<organism evidence="10 11">
    <name type="scientific">Kipferlia bialata</name>
    <dbReference type="NCBI Taxonomy" id="797122"/>
    <lineage>
        <taxon>Eukaryota</taxon>
        <taxon>Metamonada</taxon>
        <taxon>Carpediemonas-like organisms</taxon>
        <taxon>Kipferlia</taxon>
    </lineage>
</organism>
<evidence type="ECO:0000313" key="10">
    <source>
        <dbReference type="EMBL" id="GIQ88130.1"/>
    </source>
</evidence>
<keyword evidence="6 8" id="KW-0472">Membrane</keyword>
<accession>A0A9K3D475</accession>
<feature type="transmembrane region" description="Helical" evidence="8">
    <location>
        <begin position="23"/>
        <end position="51"/>
    </location>
</feature>
<evidence type="ECO:0000256" key="7">
    <source>
        <dbReference type="SAM" id="MobiDB-lite"/>
    </source>
</evidence>
<keyword evidence="11" id="KW-1185">Reference proteome</keyword>
<dbReference type="GO" id="GO:0005524">
    <property type="term" value="F:ATP binding"/>
    <property type="evidence" value="ECO:0007669"/>
    <property type="project" value="UniProtKB-KW"/>
</dbReference>
<evidence type="ECO:0000256" key="3">
    <source>
        <dbReference type="ARBA" id="ARBA00022741"/>
    </source>
</evidence>
<keyword evidence="5 8" id="KW-1133">Transmembrane helix</keyword>
<dbReference type="SUPFAM" id="SSF90123">
    <property type="entry name" value="ABC transporter transmembrane region"/>
    <property type="match status" value="1"/>
</dbReference>
<dbReference type="InterPro" id="IPR036640">
    <property type="entry name" value="ABC1_TM_sf"/>
</dbReference>
<dbReference type="Gene3D" id="1.20.1560.10">
    <property type="entry name" value="ABC transporter type 1, transmembrane domain"/>
    <property type="match status" value="1"/>
</dbReference>
<dbReference type="EMBL" id="BDIP01003794">
    <property type="protein sequence ID" value="GIQ88130.1"/>
    <property type="molecule type" value="Genomic_DNA"/>
</dbReference>
<keyword evidence="3" id="KW-0547">Nucleotide-binding</keyword>
<reference evidence="10 11" key="1">
    <citation type="journal article" date="2018" name="PLoS ONE">
        <title>The draft genome of Kipferlia bialata reveals reductive genome evolution in fornicate parasites.</title>
        <authorList>
            <person name="Tanifuji G."/>
            <person name="Takabayashi S."/>
            <person name="Kume K."/>
            <person name="Takagi M."/>
            <person name="Nakayama T."/>
            <person name="Kamikawa R."/>
            <person name="Inagaki Y."/>
            <person name="Hashimoto T."/>
        </authorList>
    </citation>
    <scope>NUCLEOTIDE SEQUENCE [LARGE SCALE GENOMIC DNA]</scope>
    <source>
        <strain evidence="10">NY0173</strain>
    </source>
</reference>
<evidence type="ECO:0000256" key="8">
    <source>
        <dbReference type="SAM" id="Phobius"/>
    </source>
</evidence>
<feature type="non-terminal residue" evidence="10">
    <location>
        <position position="1"/>
    </location>
</feature>
<evidence type="ECO:0000313" key="11">
    <source>
        <dbReference type="Proteomes" id="UP000265618"/>
    </source>
</evidence>
<dbReference type="SUPFAM" id="SSF52540">
    <property type="entry name" value="P-loop containing nucleoside triphosphate hydrolases"/>
    <property type="match status" value="1"/>
</dbReference>
<dbReference type="InterPro" id="IPR027417">
    <property type="entry name" value="P-loop_NTPase"/>
</dbReference>
<dbReference type="OrthoDB" id="6500128at2759"/>
<feature type="compositionally biased region" description="Basic and acidic residues" evidence="7">
    <location>
        <begin position="173"/>
        <end position="196"/>
    </location>
</feature>
<dbReference type="AlphaFoldDB" id="A0A9K3D475"/>
<feature type="region of interest" description="Disordered" evidence="7">
    <location>
        <begin position="173"/>
        <end position="240"/>
    </location>
</feature>
<keyword evidence="4" id="KW-0067">ATP-binding</keyword>